<feature type="domain" description="PepSY" evidence="2">
    <location>
        <begin position="55"/>
        <end position="112"/>
    </location>
</feature>
<evidence type="ECO:0000313" key="3">
    <source>
        <dbReference type="EMBL" id="GAA3634681.1"/>
    </source>
</evidence>
<keyword evidence="4" id="KW-1185">Reference proteome</keyword>
<organism evidence="3 4">
    <name type="scientific">Kineosporia mesophila</name>
    <dbReference type="NCBI Taxonomy" id="566012"/>
    <lineage>
        <taxon>Bacteria</taxon>
        <taxon>Bacillati</taxon>
        <taxon>Actinomycetota</taxon>
        <taxon>Actinomycetes</taxon>
        <taxon>Kineosporiales</taxon>
        <taxon>Kineosporiaceae</taxon>
        <taxon>Kineosporia</taxon>
    </lineage>
</organism>
<proteinExistence type="predicted"/>
<dbReference type="Proteomes" id="UP001501074">
    <property type="component" value="Unassembled WGS sequence"/>
</dbReference>
<feature type="region of interest" description="Disordered" evidence="1">
    <location>
        <begin position="1"/>
        <end position="52"/>
    </location>
</feature>
<reference evidence="4" key="1">
    <citation type="journal article" date="2019" name="Int. J. Syst. Evol. Microbiol.">
        <title>The Global Catalogue of Microorganisms (GCM) 10K type strain sequencing project: providing services to taxonomists for standard genome sequencing and annotation.</title>
        <authorList>
            <consortium name="The Broad Institute Genomics Platform"/>
            <consortium name="The Broad Institute Genome Sequencing Center for Infectious Disease"/>
            <person name="Wu L."/>
            <person name="Ma J."/>
        </authorList>
    </citation>
    <scope>NUCLEOTIDE SEQUENCE [LARGE SCALE GENOMIC DNA]</scope>
    <source>
        <strain evidence="4">JCM 16902</strain>
    </source>
</reference>
<evidence type="ECO:0000313" key="4">
    <source>
        <dbReference type="Proteomes" id="UP001501074"/>
    </source>
</evidence>
<dbReference type="EMBL" id="BAAAZO010000012">
    <property type="protein sequence ID" value="GAA3634681.1"/>
    <property type="molecule type" value="Genomic_DNA"/>
</dbReference>
<dbReference type="Gene3D" id="3.10.450.40">
    <property type="match status" value="1"/>
</dbReference>
<feature type="compositionally biased region" description="Low complexity" evidence="1">
    <location>
        <begin position="30"/>
        <end position="52"/>
    </location>
</feature>
<comment type="caution">
    <text evidence="3">The sequence shown here is derived from an EMBL/GenBank/DDBJ whole genome shotgun (WGS) entry which is preliminary data.</text>
</comment>
<protein>
    <recommendedName>
        <fullName evidence="2">PepSY domain-containing protein</fullName>
    </recommendedName>
</protein>
<sequence length="116" mass="12275">MTAAAAQASEPISVTARIAVDDTPTPTPTPTETSTSTPTPTPTETPTATPSPTIITADQARAIALTAAGGGTITKFELKDEHSDKAEYRIELTNGKVRHKFRIDAFTGEITRHDIN</sequence>
<evidence type="ECO:0000259" key="2">
    <source>
        <dbReference type="Pfam" id="PF03413"/>
    </source>
</evidence>
<evidence type="ECO:0000256" key="1">
    <source>
        <dbReference type="SAM" id="MobiDB-lite"/>
    </source>
</evidence>
<name>A0ABP7ALE8_9ACTN</name>
<gene>
    <name evidence="3" type="ORF">GCM10022223_61310</name>
</gene>
<accession>A0ABP7ALE8</accession>
<dbReference type="InterPro" id="IPR025711">
    <property type="entry name" value="PepSY"/>
</dbReference>
<dbReference type="Pfam" id="PF03413">
    <property type="entry name" value="PepSY"/>
    <property type="match status" value="1"/>
</dbReference>